<dbReference type="PATRIC" id="fig|1308866.3.peg.2529"/>
<dbReference type="EMBL" id="APML01000059">
    <property type="protein sequence ID" value="ENH96104.1"/>
    <property type="molecule type" value="Genomic_DNA"/>
</dbReference>
<accession>N4WA28</accession>
<feature type="domain" description="Methyltransferase type 11" evidence="1">
    <location>
        <begin position="38"/>
        <end position="128"/>
    </location>
</feature>
<protein>
    <submittedName>
        <fullName evidence="2">Type 11 methyltransferase</fullName>
    </submittedName>
</protein>
<dbReference type="GO" id="GO:0008757">
    <property type="term" value="F:S-adenosylmethionine-dependent methyltransferase activity"/>
    <property type="evidence" value="ECO:0007669"/>
    <property type="project" value="InterPro"/>
</dbReference>
<dbReference type="PANTHER" id="PTHR43861:SF1">
    <property type="entry name" value="TRANS-ACONITATE 2-METHYLTRANSFERASE"/>
    <property type="match status" value="1"/>
</dbReference>
<evidence type="ECO:0000313" key="2">
    <source>
        <dbReference type="EMBL" id="ENH96104.1"/>
    </source>
</evidence>
<keyword evidence="2" id="KW-0808">Transferase</keyword>
<sequence>MKTDLWRSDLYDNHHQFVSAYGKDIVSLLDPKQEEYILDAGCGTGDLTNDIAQSGAIVHGIDQSSNMIEAAKGKYPALSFSVNDILHLQDENTYDAFFSNAVLHWINRPQEALENIYQSLKSKGRMVVEFGGKGNVENIRQAIHQNYHKLYPDFEPLQEPWYFPSIGEYTAQMEKANFSVVQAVHYKRPTPLQGEDGLRNWMKMFAHSMLVDLTYEEKERLFDAVEQQLKPVLYQNQQWMADYYRLQVIAIKPSFSSNVSREKT</sequence>
<dbReference type="RefSeq" id="WP_003472415.1">
    <property type="nucleotide sequence ID" value="NZ_APML01000059.1"/>
</dbReference>
<dbReference type="AlphaFoldDB" id="N4WA28"/>
<name>N4WA28_9BACI</name>
<dbReference type="CDD" id="cd02440">
    <property type="entry name" value="AdoMet_MTases"/>
    <property type="match status" value="1"/>
</dbReference>
<dbReference type="Gene3D" id="3.40.50.150">
    <property type="entry name" value="Vaccinia Virus protein VP39"/>
    <property type="match status" value="1"/>
</dbReference>
<dbReference type="OrthoDB" id="9760689at2"/>
<dbReference type="STRING" id="1308866.J416_12512"/>
<dbReference type="PANTHER" id="PTHR43861">
    <property type="entry name" value="TRANS-ACONITATE 2-METHYLTRANSFERASE-RELATED"/>
    <property type="match status" value="1"/>
</dbReference>
<dbReference type="InterPro" id="IPR029063">
    <property type="entry name" value="SAM-dependent_MTases_sf"/>
</dbReference>
<proteinExistence type="predicted"/>
<gene>
    <name evidence="2" type="ORF">J416_12512</name>
</gene>
<dbReference type="GO" id="GO:0032259">
    <property type="term" value="P:methylation"/>
    <property type="evidence" value="ECO:0007669"/>
    <property type="project" value="UniProtKB-KW"/>
</dbReference>
<dbReference type="InterPro" id="IPR013216">
    <property type="entry name" value="Methyltransf_11"/>
</dbReference>
<evidence type="ECO:0000313" key="3">
    <source>
        <dbReference type="Proteomes" id="UP000012283"/>
    </source>
</evidence>
<dbReference type="SUPFAM" id="SSF53335">
    <property type="entry name" value="S-adenosyl-L-methionine-dependent methyltransferases"/>
    <property type="match status" value="1"/>
</dbReference>
<reference evidence="2 3" key="1">
    <citation type="submission" date="2013-03" db="EMBL/GenBank/DDBJ databases">
        <title>Draft genome sequence of Gracibacillus halophilus YIM-C55.5, a moderately halophilic and thermophilic organism from the Xiaochaidamu salt lake.</title>
        <authorList>
            <person name="Sugumar T."/>
            <person name="Polireddy D.R."/>
            <person name="Antony A."/>
            <person name="Madhava Y.R."/>
            <person name="Sivakumar N."/>
        </authorList>
    </citation>
    <scope>NUCLEOTIDE SEQUENCE [LARGE SCALE GENOMIC DNA]</scope>
    <source>
        <strain evidence="2 3">YIM-C55.5</strain>
    </source>
</reference>
<keyword evidence="3" id="KW-1185">Reference proteome</keyword>
<dbReference type="Pfam" id="PF08241">
    <property type="entry name" value="Methyltransf_11"/>
    <property type="match status" value="1"/>
</dbReference>
<comment type="caution">
    <text evidence="2">The sequence shown here is derived from an EMBL/GenBank/DDBJ whole genome shotgun (WGS) entry which is preliminary data.</text>
</comment>
<keyword evidence="2" id="KW-0489">Methyltransferase</keyword>
<dbReference type="Proteomes" id="UP000012283">
    <property type="component" value="Unassembled WGS sequence"/>
</dbReference>
<evidence type="ECO:0000259" key="1">
    <source>
        <dbReference type="Pfam" id="PF08241"/>
    </source>
</evidence>
<dbReference type="eggNOG" id="COG4106">
    <property type="taxonomic scope" value="Bacteria"/>
</dbReference>
<organism evidence="2 3">
    <name type="scientific">Gracilibacillus halophilus YIM-C55.5</name>
    <dbReference type="NCBI Taxonomy" id="1308866"/>
    <lineage>
        <taxon>Bacteria</taxon>
        <taxon>Bacillati</taxon>
        <taxon>Bacillota</taxon>
        <taxon>Bacilli</taxon>
        <taxon>Bacillales</taxon>
        <taxon>Bacillaceae</taxon>
        <taxon>Gracilibacillus</taxon>
    </lineage>
</organism>